<accession>A0AAQ3JZX8</accession>
<evidence type="ECO:0000256" key="1">
    <source>
        <dbReference type="ARBA" id="ARBA00003847"/>
    </source>
</evidence>
<evidence type="ECO:0000256" key="3">
    <source>
        <dbReference type="ARBA" id="ARBA00022448"/>
    </source>
</evidence>
<feature type="coiled-coil region" evidence="7">
    <location>
        <begin position="32"/>
        <end position="59"/>
    </location>
</feature>
<protein>
    <recommendedName>
        <fullName evidence="6">V-type proton ATPase subunit G</fullName>
    </recommendedName>
</protein>
<keyword evidence="5 6" id="KW-0406">Ion transport</keyword>
<evidence type="ECO:0000313" key="9">
    <source>
        <dbReference type="Proteomes" id="UP001327560"/>
    </source>
</evidence>
<reference evidence="8 9" key="1">
    <citation type="submission" date="2023-10" db="EMBL/GenBank/DDBJ databases">
        <title>Chromosome-scale genome assembly provides insights into flower coloration mechanisms of Canna indica.</title>
        <authorList>
            <person name="Li C."/>
        </authorList>
    </citation>
    <scope>NUCLEOTIDE SEQUENCE [LARGE SCALE GENOMIC DNA]</scope>
    <source>
        <tissue evidence="8">Flower</tissue>
    </source>
</reference>
<name>A0AAQ3JZX8_9LILI</name>
<comment type="function">
    <text evidence="1">Catalytic subunit of the peripheral V1 complex of vacuolar ATPase (V-ATPase). V-ATPase is responsible for acidifying a variety of intracellular compartments in eukaryotic cells.</text>
</comment>
<evidence type="ECO:0000256" key="6">
    <source>
        <dbReference type="RuleBase" id="RU364019"/>
    </source>
</evidence>
<keyword evidence="7" id="KW-0175">Coiled coil</keyword>
<dbReference type="NCBIfam" id="TIGR01147">
    <property type="entry name" value="V_ATP_synt_G"/>
    <property type="match status" value="1"/>
</dbReference>
<dbReference type="PANTHER" id="PTHR12713:SF27">
    <property type="entry name" value="V-TYPE PROTON ATPASE SUBUNIT G3"/>
    <property type="match status" value="1"/>
</dbReference>
<dbReference type="InterPro" id="IPR005124">
    <property type="entry name" value="V-ATPase_G"/>
</dbReference>
<evidence type="ECO:0000256" key="7">
    <source>
        <dbReference type="SAM" id="Coils"/>
    </source>
</evidence>
<dbReference type="GO" id="GO:0000221">
    <property type="term" value="C:vacuolar proton-transporting V-type ATPase, V1 domain"/>
    <property type="evidence" value="ECO:0007669"/>
    <property type="project" value="TreeGrafter"/>
</dbReference>
<dbReference type="Gene3D" id="1.20.5.2950">
    <property type="match status" value="2"/>
</dbReference>
<comment type="function">
    <text evidence="6">Subunit of the V1 complex of vacuolar(H+)-ATPase (V-ATPase), a multisubunit enzyme composed of a peripheral complex (V1) that hydrolyzes ATP and a membrane integral complex (V0) that translocates protons. V-ATPase is responsible for acidifying and maintaining the pH of intracellular compartments and in some cell types, is targeted to the plasma membrane, where it is responsible for acidifying the extracellular environment.</text>
</comment>
<dbReference type="GO" id="GO:0046961">
    <property type="term" value="F:proton-transporting ATPase activity, rotational mechanism"/>
    <property type="evidence" value="ECO:0007669"/>
    <property type="project" value="InterPro"/>
</dbReference>
<evidence type="ECO:0000256" key="5">
    <source>
        <dbReference type="ARBA" id="ARBA00023065"/>
    </source>
</evidence>
<dbReference type="GO" id="GO:0016887">
    <property type="term" value="F:ATP hydrolysis activity"/>
    <property type="evidence" value="ECO:0007669"/>
    <property type="project" value="TreeGrafter"/>
</dbReference>
<keyword evidence="4 6" id="KW-0375">Hydrogen ion transport</keyword>
<dbReference type="Pfam" id="PF03179">
    <property type="entry name" value="V-ATPase_G"/>
    <property type="match status" value="1"/>
</dbReference>
<organism evidence="8 9">
    <name type="scientific">Canna indica</name>
    <name type="common">Indian-shot</name>
    <dbReference type="NCBI Taxonomy" id="4628"/>
    <lineage>
        <taxon>Eukaryota</taxon>
        <taxon>Viridiplantae</taxon>
        <taxon>Streptophyta</taxon>
        <taxon>Embryophyta</taxon>
        <taxon>Tracheophyta</taxon>
        <taxon>Spermatophyta</taxon>
        <taxon>Magnoliopsida</taxon>
        <taxon>Liliopsida</taxon>
        <taxon>Zingiberales</taxon>
        <taxon>Cannaceae</taxon>
        <taxon>Canna</taxon>
    </lineage>
</organism>
<comment type="subunit">
    <text evidence="6">V-ATPase is a heteromultimeric enzyme made up of two complexes: the ATP-hydrolytic V1 complex and the proton translocation V0 complex.</text>
</comment>
<evidence type="ECO:0000313" key="8">
    <source>
        <dbReference type="EMBL" id="WOK99529.1"/>
    </source>
</evidence>
<proteinExistence type="inferred from homology"/>
<dbReference type="AlphaFoldDB" id="A0AAQ3JZX8"/>
<dbReference type="Proteomes" id="UP001327560">
    <property type="component" value="Chromosome 2"/>
</dbReference>
<dbReference type="PANTHER" id="PTHR12713">
    <property type="entry name" value="VACUOLAR ATP SYNTHASE SUBUNIT G"/>
    <property type="match status" value="1"/>
</dbReference>
<evidence type="ECO:0000256" key="2">
    <source>
        <dbReference type="ARBA" id="ARBA00010066"/>
    </source>
</evidence>
<evidence type="ECO:0000256" key="4">
    <source>
        <dbReference type="ARBA" id="ARBA00022781"/>
    </source>
</evidence>
<keyword evidence="9" id="KW-1185">Reference proteome</keyword>
<comment type="similarity">
    <text evidence="2 6">Belongs to the V-ATPase G subunit family.</text>
</comment>
<dbReference type="FunFam" id="1.20.5.2950:FF:000001">
    <property type="entry name" value="V-type proton ATPase subunit G"/>
    <property type="match status" value="1"/>
</dbReference>
<keyword evidence="3 6" id="KW-0813">Transport</keyword>
<dbReference type="EMBL" id="CP136891">
    <property type="protein sequence ID" value="WOK99529.1"/>
    <property type="molecule type" value="Genomic_DNA"/>
</dbReference>
<sequence>MDSVRGHSGIHMLLAAEQQAQEIISSAKNLKTSRLKQAKDEAEREAAAYRAALEEDYKRNVSEASGSSGGNVKRLEEETRIKIQRLNDASSSCRADVVGMLLKLKQVTDEAEREVAAYRAALEEDYKRNVSEASGSSGGNVKRLEEETRIKIQRLKDASSSCRADVVGKLLKYVTTV</sequence>
<gene>
    <name evidence="8" type="ORF">Cni_G08241</name>
</gene>